<proteinExistence type="predicted"/>
<organism evidence="1 2">
    <name type="scientific">Macroventuria anomochaeta</name>
    <dbReference type="NCBI Taxonomy" id="301207"/>
    <lineage>
        <taxon>Eukaryota</taxon>
        <taxon>Fungi</taxon>
        <taxon>Dikarya</taxon>
        <taxon>Ascomycota</taxon>
        <taxon>Pezizomycotina</taxon>
        <taxon>Dothideomycetes</taxon>
        <taxon>Pleosporomycetidae</taxon>
        <taxon>Pleosporales</taxon>
        <taxon>Pleosporineae</taxon>
        <taxon>Didymellaceae</taxon>
        <taxon>Macroventuria</taxon>
    </lineage>
</organism>
<protein>
    <submittedName>
        <fullName evidence="1">Uncharacterized protein</fullName>
    </submittedName>
</protein>
<dbReference type="EMBL" id="MU006729">
    <property type="protein sequence ID" value="KAF2624681.1"/>
    <property type="molecule type" value="Genomic_DNA"/>
</dbReference>
<reference evidence="1" key="1">
    <citation type="journal article" date="2020" name="Stud. Mycol.">
        <title>101 Dothideomycetes genomes: a test case for predicting lifestyles and emergence of pathogens.</title>
        <authorList>
            <person name="Haridas S."/>
            <person name="Albert R."/>
            <person name="Binder M."/>
            <person name="Bloem J."/>
            <person name="Labutti K."/>
            <person name="Salamov A."/>
            <person name="Andreopoulos B."/>
            <person name="Baker S."/>
            <person name="Barry K."/>
            <person name="Bills G."/>
            <person name="Bluhm B."/>
            <person name="Cannon C."/>
            <person name="Castanera R."/>
            <person name="Culley D."/>
            <person name="Daum C."/>
            <person name="Ezra D."/>
            <person name="Gonzalez J."/>
            <person name="Henrissat B."/>
            <person name="Kuo A."/>
            <person name="Liang C."/>
            <person name="Lipzen A."/>
            <person name="Lutzoni F."/>
            <person name="Magnuson J."/>
            <person name="Mondo S."/>
            <person name="Nolan M."/>
            <person name="Ohm R."/>
            <person name="Pangilinan J."/>
            <person name="Park H.-J."/>
            <person name="Ramirez L."/>
            <person name="Alfaro M."/>
            <person name="Sun H."/>
            <person name="Tritt A."/>
            <person name="Yoshinaga Y."/>
            <person name="Zwiers L.-H."/>
            <person name="Turgeon B."/>
            <person name="Goodwin S."/>
            <person name="Spatafora J."/>
            <person name="Crous P."/>
            <person name="Grigoriev I."/>
        </authorList>
    </citation>
    <scope>NUCLEOTIDE SEQUENCE</scope>
    <source>
        <strain evidence="1">CBS 525.71</strain>
    </source>
</reference>
<name>A0ACB6RRK8_9PLEO</name>
<evidence type="ECO:0000313" key="1">
    <source>
        <dbReference type="EMBL" id="KAF2624681.1"/>
    </source>
</evidence>
<gene>
    <name evidence="1" type="ORF">BU25DRAFT_132083</name>
</gene>
<keyword evidence="2" id="KW-1185">Reference proteome</keyword>
<sequence>MEKRDFVENRSRRAPAYRRARLLVDFGIGLAMWISSATTSTIIVALQAQPSRNVLLRRWQELVVEPVEGISESVLFSCIALGSTVYTASCMRIYCTAPRSVAIVSAACILLVFSEACLNGLRVTPVERLAVVLPTLINIGLSWVILHRLRERSEPAAAGQKLEA</sequence>
<dbReference type="Proteomes" id="UP000799754">
    <property type="component" value="Unassembled WGS sequence"/>
</dbReference>
<evidence type="ECO:0000313" key="2">
    <source>
        <dbReference type="Proteomes" id="UP000799754"/>
    </source>
</evidence>
<accession>A0ACB6RRK8</accession>
<comment type="caution">
    <text evidence="1">The sequence shown here is derived from an EMBL/GenBank/DDBJ whole genome shotgun (WGS) entry which is preliminary data.</text>
</comment>